<evidence type="ECO:0000313" key="3">
    <source>
        <dbReference type="EMBL" id="QKJ66953.1"/>
    </source>
</evidence>
<dbReference type="SUPFAM" id="SSF55166">
    <property type="entry name" value="Hedgehog/DD-peptidase"/>
    <property type="match status" value="1"/>
</dbReference>
<dbReference type="EMBL" id="CP054143">
    <property type="protein sequence ID" value="QKJ66953.1"/>
    <property type="molecule type" value="Genomic_DNA"/>
</dbReference>
<organism evidence="3 4">
    <name type="scientific">Deefgea piscis</name>
    <dbReference type="NCBI Taxonomy" id="2739061"/>
    <lineage>
        <taxon>Bacteria</taxon>
        <taxon>Pseudomonadati</taxon>
        <taxon>Pseudomonadota</taxon>
        <taxon>Betaproteobacteria</taxon>
        <taxon>Neisseriales</taxon>
        <taxon>Chitinibacteraceae</taxon>
        <taxon>Deefgea</taxon>
    </lineage>
</organism>
<dbReference type="InterPro" id="IPR009045">
    <property type="entry name" value="Zn_M74/Hedgehog-like"/>
</dbReference>
<gene>
    <name evidence="3" type="ORF">HQN60_09740</name>
</gene>
<keyword evidence="4" id="KW-1185">Reference proteome</keyword>
<dbReference type="InterPro" id="IPR039561">
    <property type="entry name" value="Peptidase_M15C"/>
</dbReference>
<dbReference type="Proteomes" id="UP000504844">
    <property type="component" value="Chromosome"/>
</dbReference>
<feature type="signal peptide" evidence="1">
    <location>
        <begin position="1"/>
        <end position="19"/>
    </location>
</feature>
<dbReference type="RefSeq" id="WP_173533456.1">
    <property type="nucleotide sequence ID" value="NZ_CP054143.1"/>
</dbReference>
<dbReference type="Gene3D" id="3.30.1380.10">
    <property type="match status" value="1"/>
</dbReference>
<evidence type="ECO:0000259" key="2">
    <source>
        <dbReference type="Pfam" id="PF13539"/>
    </source>
</evidence>
<name>A0A6M8SNZ9_9NEIS</name>
<evidence type="ECO:0000313" key="4">
    <source>
        <dbReference type="Proteomes" id="UP000504844"/>
    </source>
</evidence>
<sequence>MPRLSAGLVCGLLSATTWAAIQPLTAADCADLLANGVLSAANPVPCERLQRVSFSHLDWQGQQSTGQLIVLDAVAPQVESLMLALRAAKFPLQSAQPLTQFKGNDVLSMNANNSSAFNGRAVTAGQKWSKHAYGVAIDVNPVQNPYVSFADDGTAQILPAASAKAFLNRAELRADKPRRSGMVNEAVVHLFAQHGFMTWGGDWDSPIDYQHFEIGSRAFIEQLIALDPAAAQASFQHYADRYRQCAASQTGSLSEIRALCVAKVRQ</sequence>
<dbReference type="KEGG" id="dee:HQN60_09740"/>
<feature type="chain" id="PRO_5026936357" evidence="1">
    <location>
        <begin position="20"/>
        <end position="266"/>
    </location>
</feature>
<keyword evidence="1" id="KW-0732">Signal</keyword>
<dbReference type="AlphaFoldDB" id="A0A6M8SNZ9"/>
<dbReference type="Pfam" id="PF13539">
    <property type="entry name" value="Peptidase_M15_4"/>
    <property type="match status" value="1"/>
</dbReference>
<accession>A0A6M8SNZ9</accession>
<protein>
    <submittedName>
        <fullName evidence="3">M15 family metallopeptidase</fullName>
    </submittedName>
</protein>
<feature type="domain" description="Peptidase M15C" evidence="2">
    <location>
        <begin position="125"/>
        <end position="214"/>
    </location>
</feature>
<reference evidence="3 4" key="1">
    <citation type="submission" date="2020-05" db="EMBL/GenBank/DDBJ databases">
        <title>Complete genome sequence of Deefgea sp. D17.</title>
        <authorList>
            <person name="Bae J.-W."/>
            <person name="Han J.E."/>
        </authorList>
    </citation>
    <scope>NUCLEOTIDE SEQUENCE [LARGE SCALE GENOMIC DNA]</scope>
    <source>
        <strain evidence="3 4">D17</strain>
    </source>
</reference>
<proteinExistence type="predicted"/>
<dbReference type="GO" id="GO:0008233">
    <property type="term" value="F:peptidase activity"/>
    <property type="evidence" value="ECO:0007669"/>
    <property type="project" value="InterPro"/>
</dbReference>
<evidence type="ECO:0000256" key="1">
    <source>
        <dbReference type="SAM" id="SignalP"/>
    </source>
</evidence>